<dbReference type="Pfam" id="PF20050">
    <property type="entry name" value="DUF6452"/>
    <property type="match status" value="1"/>
</dbReference>
<organism evidence="1 2">
    <name type="scientific">Flavobacterium haoranii</name>
    <dbReference type="NCBI Taxonomy" id="683124"/>
    <lineage>
        <taxon>Bacteria</taxon>
        <taxon>Pseudomonadati</taxon>
        <taxon>Bacteroidota</taxon>
        <taxon>Flavobacteriia</taxon>
        <taxon>Flavobacteriales</taxon>
        <taxon>Flavobacteriaceae</taxon>
        <taxon>Flavobacterium</taxon>
    </lineage>
</organism>
<dbReference type="AlphaFoldDB" id="A0A1M6LAR5"/>
<dbReference type="EMBL" id="FQZH01000005">
    <property type="protein sequence ID" value="SHJ68219.1"/>
    <property type="molecule type" value="Genomic_DNA"/>
</dbReference>
<dbReference type="Proteomes" id="UP000184232">
    <property type="component" value="Unassembled WGS sequence"/>
</dbReference>
<evidence type="ECO:0000313" key="2">
    <source>
        <dbReference type="Proteomes" id="UP000184232"/>
    </source>
</evidence>
<accession>A0A1M6LAR5</accession>
<evidence type="ECO:0000313" key="1">
    <source>
        <dbReference type="EMBL" id="SHJ68219.1"/>
    </source>
</evidence>
<sequence>MKRFSITLLLIVFAISFWNCEKDDICAEGTITTPQLVIEFYDATDQTQLKNVTNLLVVADGYTSGFSYSGVNQILFPLKTTDDTTTLQFIQNGTTTDTADDNIDRITFNYTRENIYISRACGYKTNFTLNNLDGVQIETDADNWLSTSVLPIIEQPEITNENEVHVKIYF</sequence>
<reference evidence="1 2" key="1">
    <citation type="submission" date="2016-11" db="EMBL/GenBank/DDBJ databases">
        <authorList>
            <person name="Jaros S."/>
            <person name="Januszkiewicz K."/>
            <person name="Wedrychowicz H."/>
        </authorList>
    </citation>
    <scope>NUCLEOTIDE SEQUENCE [LARGE SCALE GENOMIC DNA]</scope>
    <source>
        <strain evidence="1 2">DSM 22807</strain>
    </source>
</reference>
<dbReference type="OrthoDB" id="663527at2"/>
<dbReference type="RefSeq" id="WP_072785474.1">
    <property type="nucleotide sequence ID" value="NZ_CP045292.1"/>
</dbReference>
<proteinExistence type="predicted"/>
<dbReference type="STRING" id="683124.SAMN05444337_2436"/>
<name>A0A1M6LAR5_9FLAO</name>
<keyword evidence="2" id="KW-1185">Reference proteome</keyword>
<protein>
    <submittedName>
        <fullName evidence="1">Uncharacterized protein</fullName>
    </submittedName>
</protein>
<dbReference type="InterPro" id="IPR045607">
    <property type="entry name" value="DUF6452"/>
</dbReference>
<gene>
    <name evidence="1" type="ORF">SAMN05444337_2436</name>
</gene>